<dbReference type="GO" id="GO:0008270">
    <property type="term" value="F:zinc ion binding"/>
    <property type="evidence" value="ECO:0007669"/>
    <property type="project" value="UniProtKB-UniRule"/>
</dbReference>
<feature type="repeat" description="2" evidence="9">
    <location>
        <begin position="215"/>
        <end position="296"/>
    </location>
</feature>
<evidence type="ECO:0000256" key="11">
    <source>
        <dbReference type="SAM" id="MobiDB-lite"/>
    </source>
</evidence>
<comment type="similarity">
    <text evidence="1 9">Belongs to the TFIIB family.</text>
</comment>
<dbReference type="GO" id="GO:0006352">
    <property type="term" value="P:DNA-templated transcription initiation"/>
    <property type="evidence" value="ECO:0007669"/>
    <property type="project" value="UniProtKB-UniRule"/>
</dbReference>
<dbReference type="PROSITE" id="PS00782">
    <property type="entry name" value="TFIIB"/>
    <property type="match status" value="2"/>
</dbReference>
<feature type="binding site" evidence="9">
    <location>
        <position position="29"/>
    </location>
    <ligand>
        <name>Zn(2+)</name>
        <dbReference type="ChEBI" id="CHEBI:29105"/>
    </ligand>
</feature>
<evidence type="ECO:0000256" key="9">
    <source>
        <dbReference type="HAMAP-Rule" id="MF_00383"/>
    </source>
</evidence>
<evidence type="ECO:0000259" key="12">
    <source>
        <dbReference type="PROSITE" id="PS51134"/>
    </source>
</evidence>
<evidence type="ECO:0000313" key="13">
    <source>
        <dbReference type="EMBL" id="MFC7188419.1"/>
    </source>
</evidence>
<feature type="binding site" evidence="9">
    <location>
        <position position="32"/>
    </location>
    <ligand>
        <name>Zn(2+)</name>
        <dbReference type="ChEBI" id="CHEBI:29105"/>
    </ligand>
</feature>
<dbReference type="InterPro" id="IPR013150">
    <property type="entry name" value="TFIIB_cyclin"/>
</dbReference>
<accession>A0ABD5YKB2</accession>
<evidence type="ECO:0000256" key="1">
    <source>
        <dbReference type="ARBA" id="ARBA00010857"/>
    </source>
</evidence>
<reference evidence="13 14" key="1">
    <citation type="journal article" date="2019" name="Int. J. Syst. Evol. Microbiol.">
        <title>The Global Catalogue of Microorganisms (GCM) 10K type strain sequencing project: providing services to taxonomists for standard genome sequencing and annotation.</title>
        <authorList>
            <consortium name="The Broad Institute Genomics Platform"/>
            <consortium name="The Broad Institute Genome Sequencing Center for Infectious Disease"/>
            <person name="Wu L."/>
            <person name="Ma J."/>
        </authorList>
    </citation>
    <scope>NUCLEOTIDE SEQUENCE [LARGE SCALE GENOMIC DNA]</scope>
    <source>
        <strain evidence="13 14">RDMS1</strain>
    </source>
</reference>
<dbReference type="SMART" id="SM00385">
    <property type="entry name" value="CYCLIN"/>
    <property type="match status" value="2"/>
</dbReference>
<comment type="function">
    <text evidence="9">Stabilizes TBP binding to an archaeal box-A promoter. Also responsible for recruiting RNA polymerase II to the pre-initiation complex (DNA-TBP-TFIIB).</text>
</comment>
<dbReference type="EMBL" id="JBHTAX010000001">
    <property type="protein sequence ID" value="MFC7188419.1"/>
    <property type="molecule type" value="Genomic_DNA"/>
</dbReference>
<dbReference type="PROSITE" id="PS51134">
    <property type="entry name" value="ZF_TFIIB"/>
    <property type="match status" value="1"/>
</dbReference>
<keyword evidence="8 9" id="KW-0804">Transcription</keyword>
<evidence type="ECO:0000256" key="4">
    <source>
        <dbReference type="ARBA" id="ARBA00022737"/>
    </source>
</evidence>
<dbReference type="PRINTS" id="PR00685">
    <property type="entry name" value="TIFACTORIIB"/>
</dbReference>
<dbReference type="Gene3D" id="1.10.472.10">
    <property type="entry name" value="Cyclin-like"/>
    <property type="match status" value="1"/>
</dbReference>
<gene>
    <name evidence="9" type="primary">tfb</name>
    <name evidence="13" type="ORF">ACFQL7_00140</name>
</gene>
<dbReference type="Pfam" id="PF08271">
    <property type="entry name" value="Zn_Ribbon_TF"/>
    <property type="match status" value="1"/>
</dbReference>
<feature type="domain" description="TFIIB-type" evidence="12">
    <location>
        <begin position="7"/>
        <end position="37"/>
    </location>
</feature>
<evidence type="ECO:0000256" key="6">
    <source>
        <dbReference type="ARBA" id="ARBA00022833"/>
    </source>
</evidence>
<keyword evidence="3 9" id="KW-0479">Metal-binding</keyword>
<dbReference type="FunFam" id="1.10.472.170:FF:000001">
    <property type="entry name" value="Transcription initiation factor IIB"/>
    <property type="match status" value="1"/>
</dbReference>
<dbReference type="Gene3D" id="1.10.472.170">
    <property type="match status" value="1"/>
</dbReference>
<dbReference type="PANTHER" id="PTHR11618">
    <property type="entry name" value="TRANSCRIPTION INITIATION FACTOR IIB-RELATED"/>
    <property type="match status" value="1"/>
</dbReference>
<dbReference type="SUPFAM" id="SSF57783">
    <property type="entry name" value="Zinc beta-ribbon"/>
    <property type="match status" value="1"/>
</dbReference>
<dbReference type="AlphaFoldDB" id="A0ABD5YKB2"/>
<keyword evidence="14" id="KW-1185">Reference proteome</keyword>
<name>A0ABD5YKB2_9EURY</name>
<comment type="caution">
    <text evidence="13">The sequence shown here is derived from an EMBL/GenBank/DDBJ whole genome shotgun (WGS) entry which is preliminary data.</text>
</comment>
<evidence type="ECO:0000256" key="7">
    <source>
        <dbReference type="ARBA" id="ARBA00023015"/>
    </source>
</evidence>
<evidence type="ECO:0000256" key="5">
    <source>
        <dbReference type="ARBA" id="ARBA00022771"/>
    </source>
</evidence>
<proteinExistence type="inferred from homology"/>
<evidence type="ECO:0000256" key="8">
    <source>
        <dbReference type="ARBA" id="ARBA00023163"/>
    </source>
</evidence>
<dbReference type="InterPro" id="IPR023486">
    <property type="entry name" value="TFIIB_CS"/>
</dbReference>
<dbReference type="InterPro" id="IPR013137">
    <property type="entry name" value="Znf_TFIIB"/>
</dbReference>
<feature type="compositionally biased region" description="Polar residues" evidence="11">
    <location>
        <begin position="1"/>
        <end position="11"/>
    </location>
</feature>
<evidence type="ECO:0000256" key="10">
    <source>
        <dbReference type="PROSITE-ProRule" id="PRU00469"/>
    </source>
</evidence>
<dbReference type="PANTHER" id="PTHR11618:SF13">
    <property type="entry name" value="TRANSCRIPTION INITIATION FACTOR IIB"/>
    <property type="match status" value="1"/>
</dbReference>
<feature type="binding site" evidence="9">
    <location>
        <position position="14"/>
    </location>
    <ligand>
        <name>Zn(2+)</name>
        <dbReference type="ChEBI" id="CHEBI:29105"/>
    </ligand>
</feature>
<keyword evidence="4 9" id="KW-0677">Repeat</keyword>
<feature type="repeat" description="1" evidence="9">
    <location>
        <begin position="123"/>
        <end position="206"/>
    </location>
</feature>
<evidence type="ECO:0000256" key="3">
    <source>
        <dbReference type="ARBA" id="ARBA00022723"/>
    </source>
</evidence>
<protein>
    <recommendedName>
        <fullName evidence="2 9">Transcription initiation factor IIB</fullName>
        <shortName evidence="9">TFIIB</shortName>
    </recommendedName>
</protein>
<dbReference type="GO" id="GO:0003700">
    <property type="term" value="F:DNA-binding transcription factor activity"/>
    <property type="evidence" value="ECO:0007669"/>
    <property type="project" value="UniProtKB-UniRule"/>
</dbReference>
<dbReference type="RefSeq" id="WP_390204231.1">
    <property type="nucleotide sequence ID" value="NZ_JBHTAX010000001.1"/>
</dbReference>
<evidence type="ECO:0000313" key="14">
    <source>
        <dbReference type="Proteomes" id="UP001596417"/>
    </source>
</evidence>
<dbReference type="InterPro" id="IPR000812">
    <property type="entry name" value="TFIIB"/>
</dbReference>
<feature type="region of interest" description="Disordered" evidence="11">
    <location>
        <begin position="1"/>
        <end position="20"/>
    </location>
</feature>
<keyword evidence="7 9" id="KW-0805">Transcription regulation</keyword>
<dbReference type="Pfam" id="PF00382">
    <property type="entry name" value="TFIIB"/>
    <property type="match status" value="2"/>
</dbReference>
<feature type="binding site" evidence="9">
    <location>
        <position position="11"/>
    </location>
    <ligand>
        <name>Zn(2+)</name>
        <dbReference type="ChEBI" id="CHEBI:29105"/>
    </ligand>
</feature>
<sequence>MELSLPSQQTCPHCDSNVEADPKRGETVCTECGTIVTEGTVDHGPEWTAYTASEREDCSRVGRPTTASLHDRGLSTVISQEDRDAHGRRLSSRKRQQMRRLRTWDERYRTRDSKERNLRQAFGEINRMSSALGLPKPVRETASVIYRRALAENLLIGRSIEGIATSAVYAAARREGIPRTLDEVTTVARVERQRIARAYRVISTELAIEPSDPTAYLPRFASELDCSEDVHREAHDILETVSGTTYTSGKHPAGLAAAALYASACLTGEQLTQHEISNVADITRMTIRTHYRELIDQYGTDDRG</sequence>
<keyword evidence="5 10" id="KW-0863">Zinc-finger</keyword>
<evidence type="ECO:0000256" key="2">
    <source>
        <dbReference type="ARBA" id="ARBA00013932"/>
    </source>
</evidence>
<dbReference type="HAMAP" id="MF_00383">
    <property type="entry name" value="TF2B_arch"/>
    <property type="match status" value="1"/>
</dbReference>
<dbReference type="SUPFAM" id="SSF47954">
    <property type="entry name" value="Cyclin-like"/>
    <property type="match status" value="2"/>
</dbReference>
<dbReference type="InterPro" id="IPR023484">
    <property type="entry name" value="TFIIB_arc"/>
</dbReference>
<dbReference type="Proteomes" id="UP001596417">
    <property type="component" value="Unassembled WGS sequence"/>
</dbReference>
<organism evidence="13 14">
    <name type="scientific">Halocatena marina</name>
    <dbReference type="NCBI Taxonomy" id="2934937"/>
    <lineage>
        <taxon>Archaea</taxon>
        <taxon>Methanobacteriati</taxon>
        <taxon>Methanobacteriota</taxon>
        <taxon>Stenosarchaea group</taxon>
        <taxon>Halobacteria</taxon>
        <taxon>Halobacteriales</taxon>
        <taxon>Natronomonadaceae</taxon>
        <taxon>Halocatena</taxon>
    </lineage>
</organism>
<dbReference type="InterPro" id="IPR013763">
    <property type="entry name" value="Cyclin-like_dom"/>
</dbReference>
<dbReference type="InterPro" id="IPR036915">
    <property type="entry name" value="Cyclin-like_sf"/>
</dbReference>
<keyword evidence="6 9" id="KW-0862">Zinc</keyword>